<dbReference type="Proteomes" id="UP000266327">
    <property type="component" value="Unassembled WGS sequence"/>
</dbReference>
<dbReference type="NCBIfam" id="TIGR02937">
    <property type="entry name" value="sigma70-ECF"/>
    <property type="match status" value="1"/>
</dbReference>
<gene>
    <name evidence="8" type="ORF">D3878_02030</name>
</gene>
<evidence type="ECO:0000313" key="9">
    <source>
        <dbReference type="Proteomes" id="UP000266327"/>
    </source>
</evidence>
<dbReference type="EMBL" id="QYUQ01000002">
    <property type="protein sequence ID" value="RJG04169.1"/>
    <property type="molecule type" value="Genomic_DNA"/>
</dbReference>
<accession>A0A3A3GBJ0</accession>
<dbReference type="InterPro" id="IPR014284">
    <property type="entry name" value="RNA_pol_sigma-70_dom"/>
</dbReference>
<dbReference type="GO" id="GO:0006352">
    <property type="term" value="P:DNA-templated transcription initiation"/>
    <property type="evidence" value="ECO:0007669"/>
    <property type="project" value="InterPro"/>
</dbReference>
<name>A0A3A3GBJ0_9BURK</name>
<evidence type="ECO:0000256" key="1">
    <source>
        <dbReference type="ARBA" id="ARBA00010641"/>
    </source>
</evidence>
<dbReference type="SUPFAM" id="SSF88659">
    <property type="entry name" value="Sigma3 and sigma4 domains of RNA polymerase sigma factors"/>
    <property type="match status" value="1"/>
</dbReference>
<dbReference type="InterPro" id="IPR036388">
    <property type="entry name" value="WH-like_DNA-bd_sf"/>
</dbReference>
<dbReference type="GO" id="GO:0016987">
    <property type="term" value="F:sigma factor activity"/>
    <property type="evidence" value="ECO:0007669"/>
    <property type="project" value="UniProtKB-KW"/>
</dbReference>
<evidence type="ECO:0000256" key="4">
    <source>
        <dbReference type="ARBA" id="ARBA00023125"/>
    </source>
</evidence>
<sequence>MVHAQAGDRQAYRRLLEEITPYLRGLAARHIRNGSDIEDTVQDILLTVHSVRNTYDPARPFGPWLVAIANRRIIDELRRRGRVDAHETPLDPEHENFSSSEANLQEQAVEARILRDALDFLPAGQRDALRMLKLEEMSLKEAAAASGMSITALKVAAHRALKNLRKRMERRGASK</sequence>
<dbReference type="InterPro" id="IPR007627">
    <property type="entry name" value="RNA_pol_sigma70_r2"/>
</dbReference>
<comment type="similarity">
    <text evidence="1">Belongs to the sigma-70 factor family. ECF subfamily.</text>
</comment>
<dbReference type="Gene3D" id="1.10.10.10">
    <property type="entry name" value="Winged helix-like DNA-binding domain superfamily/Winged helix DNA-binding domain"/>
    <property type="match status" value="1"/>
</dbReference>
<dbReference type="PANTHER" id="PTHR43133:SF58">
    <property type="entry name" value="ECF RNA POLYMERASE SIGMA FACTOR SIGD"/>
    <property type="match status" value="1"/>
</dbReference>
<evidence type="ECO:0000256" key="5">
    <source>
        <dbReference type="ARBA" id="ARBA00023163"/>
    </source>
</evidence>
<dbReference type="GO" id="GO:0003677">
    <property type="term" value="F:DNA binding"/>
    <property type="evidence" value="ECO:0007669"/>
    <property type="project" value="UniProtKB-KW"/>
</dbReference>
<reference evidence="9" key="1">
    <citation type="submission" date="2018-09" db="EMBL/GenBank/DDBJ databases">
        <authorList>
            <person name="Zhu H."/>
        </authorList>
    </citation>
    <scope>NUCLEOTIDE SEQUENCE [LARGE SCALE GENOMIC DNA]</scope>
    <source>
        <strain evidence="9">K1S02-23</strain>
    </source>
</reference>
<feature type="domain" description="RNA polymerase sigma factor 70 region 4 type 2" evidence="7">
    <location>
        <begin position="112"/>
        <end position="164"/>
    </location>
</feature>
<keyword evidence="4" id="KW-0238">DNA-binding</keyword>
<evidence type="ECO:0000259" key="7">
    <source>
        <dbReference type="Pfam" id="PF08281"/>
    </source>
</evidence>
<dbReference type="InterPro" id="IPR013325">
    <property type="entry name" value="RNA_pol_sigma_r2"/>
</dbReference>
<keyword evidence="2" id="KW-0805">Transcription regulation</keyword>
<dbReference type="InterPro" id="IPR013249">
    <property type="entry name" value="RNA_pol_sigma70_r4_t2"/>
</dbReference>
<dbReference type="InterPro" id="IPR039425">
    <property type="entry name" value="RNA_pol_sigma-70-like"/>
</dbReference>
<dbReference type="Pfam" id="PF08281">
    <property type="entry name" value="Sigma70_r4_2"/>
    <property type="match status" value="1"/>
</dbReference>
<protein>
    <submittedName>
        <fullName evidence="8">Sigma-70 family RNA polymerase sigma factor</fullName>
    </submittedName>
</protein>
<keyword evidence="3" id="KW-0731">Sigma factor</keyword>
<dbReference type="InterPro" id="IPR013324">
    <property type="entry name" value="RNA_pol_sigma_r3/r4-like"/>
</dbReference>
<dbReference type="Gene3D" id="1.10.1740.10">
    <property type="match status" value="1"/>
</dbReference>
<evidence type="ECO:0000256" key="2">
    <source>
        <dbReference type="ARBA" id="ARBA00023015"/>
    </source>
</evidence>
<comment type="caution">
    <text evidence="8">The sequence shown here is derived from an EMBL/GenBank/DDBJ whole genome shotgun (WGS) entry which is preliminary data.</text>
</comment>
<dbReference type="SUPFAM" id="SSF88946">
    <property type="entry name" value="Sigma2 domain of RNA polymerase sigma factors"/>
    <property type="match status" value="1"/>
</dbReference>
<proteinExistence type="inferred from homology"/>
<evidence type="ECO:0000256" key="3">
    <source>
        <dbReference type="ARBA" id="ARBA00023082"/>
    </source>
</evidence>
<organism evidence="8 9">
    <name type="scientific">Noviherbaspirillum sedimenti</name>
    <dbReference type="NCBI Taxonomy" id="2320865"/>
    <lineage>
        <taxon>Bacteria</taxon>
        <taxon>Pseudomonadati</taxon>
        <taxon>Pseudomonadota</taxon>
        <taxon>Betaproteobacteria</taxon>
        <taxon>Burkholderiales</taxon>
        <taxon>Oxalobacteraceae</taxon>
        <taxon>Noviherbaspirillum</taxon>
    </lineage>
</organism>
<feature type="domain" description="RNA polymerase sigma-70 region 2" evidence="6">
    <location>
        <begin position="17"/>
        <end position="82"/>
    </location>
</feature>
<dbReference type="OrthoDB" id="8535698at2"/>
<evidence type="ECO:0000313" key="8">
    <source>
        <dbReference type="EMBL" id="RJG04169.1"/>
    </source>
</evidence>
<keyword evidence="5" id="KW-0804">Transcription</keyword>
<evidence type="ECO:0000259" key="6">
    <source>
        <dbReference type="Pfam" id="PF04542"/>
    </source>
</evidence>
<dbReference type="Pfam" id="PF04542">
    <property type="entry name" value="Sigma70_r2"/>
    <property type="match status" value="1"/>
</dbReference>
<dbReference type="AlphaFoldDB" id="A0A3A3GBJ0"/>
<dbReference type="PANTHER" id="PTHR43133">
    <property type="entry name" value="RNA POLYMERASE ECF-TYPE SIGMA FACTO"/>
    <property type="match status" value="1"/>
</dbReference>
<keyword evidence="9" id="KW-1185">Reference proteome</keyword>